<protein>
    <recommendedName>
        <fullName evidence="12">Dynactin subunit 4</fullName>
    </recommendedName>
</protein>
<evidence type="ECO:0000313" key="16">
    <source>
        <dbReference type="Proteomes" id="UP001139887"/>
    </source>
</evidence>
<keyword evidence="6" id="KW-0597">Phosphoprotein</keyword>
<evidence type="ECO:0000256" key="14">
    <source>
        <dbReference type="SAM" id="MobiDB-lite"/>
    </source>
</evidence>
<dbReference type="GO" id="GO:0005869">
    <property type="term" value="C:dynactin complex"/>
    <property type="evidence" value="ECO:0007669"/>
    <property type="project" value="InterPro"/>
</dbReference>
<keyword evidence="8" id="KW-0007">Acetylation</keyword>
<accession>A0A9W8IG87</accession>
<evidence type="ECO:0000256" key="10">
    <source>
        <dbReference type="ARBA" id="ARBA00023212"/>
    </source>
</evidence>
<evidence type="ECO:0000256" key="6">
    <source>
        <dbReference type="ARBA" id="ARBA00022553"/>
    </source>
</evidence>
<comment type="subcellular location">
    <subcellularLocation>
        <location evidence="1">Cytoplasm</location>
        <location evidence="1">Cytoskeleton</location>
        <location evidence="1">Microtubule organizing center</location>
        <location evidence="1">Centrosome</location>
    </subcellularLocation>
    <subcellularLocation>
        <location evidence="2">Cytoplasm</location>
        <location evidence="2">Cytoskeleton</location>
        <location evidence="2">Stress fiber</location>
    </subcellularLocation>
    <subcellularLocation>
        <location evidence="3">Cytoplasm</location>
        <location evidence="3">Myofibril</location>
    </subcellularLocation>
</comment>
<dbReference type="PANTHER" id="PTHR13034">
    <property type="entry name" value="DYNACTIN P62 SUBUNIT"/>
    <property type="match status" value="1"/>
</dbReference>
<proteinExistence type="inferred from homology"/>
<evidence type="ECO:0000256" key="11">
    <source>
        <dbReference type="ARBA" id="ARBA00034776"/>
    </source>
</evidence>
<keyword evidence="7" id="KW-0832">Ubl conjugation</keyword>
<comment type="subunit">
    <text evidence="13">Subunit of dynactin, a multiprotein complex part of a tripartite complex with dynein and a adapter, such as BICDL1, BICD2 or HOOK3. The dynactin complex is built around ACTR1A/ACTB filament and consists of an actin-related filament composed of a shoulder domain, a pointed end and a barbed end. Its length is defined by its flexible shoulder domain. The soulder is composed of 2 DCTN1 subunits, 4 DCTN2 and 2 DCTN3. The 4 DCNT2 (via N-terminus) bind the ACTR1A filament and act as molecular rulers to determine the length. The pointed end is important for binding dynein-dynactin cargo adapters. Consists of 4 subunits: ACTR10, DCNT4, DCTN5 and DCTN6. The barbed end is composed of a CAPZA1:CAPZB heterodimers, which binds ACTR1A/ACTB filament and dynactin and stabilizes dynactin. Interacts with ATP7B, but not ATP7A, in a copper-dependent manner. Interacts with ANK2; this interaction is required for localization at costameres. Interacts with N4BP2L1.</text>
</comment>
<dbReference type="EMBL" id="JANBUW010000049">
    <property type="protein sequence ID" value="KAJ2849973.1"/>
    <property type="molecule type" value="Genomic_DNA"/>
</dbReference>
<sequence length="228" mass="25151">MAISDANYVPPAGTSHNPEPQRIRLHMKLSRRCRICHHILIKPESKAQATRFKIQLMAANFLPTVTLPRALPHGRGAMMTPLNADALRVGVTVPVVLRFTNPLYTEVEVSVVAGRMRNALVEILEPQFTLPPFADLWELDDDDYDFISAPGTPSSETARRGIVHRQGNRIAIQIQVTPQAPTSCLSIPLLVKCSHMDEMADIDAPESSASRRVVSNAIWVYVSLGAVN</sequence>
<keyword evidence="5" id="KW-1017">Isopeptide bond</keyword>
<keyword evidence="9" id="KW-0175">Coiled coil</keyword>
<keyword evidence="10" id="KW-0206">Cytoskeleton</keyword>
<evidence type="ECO:0000256" key="3">
    <source>
        <dbReference type="ARBA" id="ARBA00004657"/>
    </source>
</evidence>
<reference evidence="15" key="1">
    <citation type="submission" date="2022-07" db="EMBL/GenBank/DDBJ databases">
        <title>Phylogenomic reconstructions and comparative analyses of Kickxellomycotina fungi.</title>
        <authorList>
            <person name="Reynolds N.K."/>
            <person name="Stajich J.E."/>
            <person name="Barry K."/>
            <person name="Grigoriev I.V."/>
            <person name="Crous P."/>
            <person name="Smith M.E."/>
        </authorList>
    </citation>
    <scope>NUCLEOTIDE SEQUENCE</scope>
    <source>
        <strain evidence="15">NRRL 1566</strain>
    </source>
</reference>
<dbReference type="AlphaFoldDB" id="A0A9W8IG87"/>
<keyword evidence="4" id="KW-0963">Cytoplasm</keyword>
<keyword evidence="16" id="KW-1185">Reference proteome</keyword>
<dbReference type="GO" id="GO:0001725">
    <property type="term" value="C:stress fiber"/>
    <property type="evidence" value="ECO:0007669"/>
    <property type="project" value="UniProtKB-SubCell"/>
</dbReference>
<dbReference type="Proteomes" id="UP001139887">
    <property type="component" value="Unassembled WGS sequence"/>
</dbReference>
<comment type="caution">
    <text evidence="15">The sequence shown here is derived from an EMBL/GenBank/DDBJ whole genome shotgun (WGS) entry which is preliminary data.</text>
</comment>
<dbReference type="OrthoDB" id="283815at2759"/>
<evidence type="ECO:0000256" key="9">
    <source>
        <dbReference type="ARBA" id="ARBA00023054"/>
    </source>
</evidence>
<dbReference type="Pfam" id="PF05502">
    <property type="entry name" value="Dynactin_p62"/>
    <property type="match status" value="1"/>
</dbReference>
<evidence type="ECO:0000256" key="7">
    <source>
        <dbReference type="ARBA" id="ARBA00022843"/>
    </source>
</evidence>
<gene>
    <name evidence="15" type="ORF">IWW36_002236</name>
</gene>
<evidence type="ECO:0000256" key="8">
    <source>
        <dbReference type="ARBA" id="ARBA00022990"/>
    </source>
</evidence>
<organism evidence="15 16">
    <name type="scientific">Coemansia brasiliensis</name>
    <dbReference type="NCBI Taxonomy" id="2650707"/>
    <lineage>
        <taxon>Eukaryota</taxon>
        <taxon>Fungi</taxon>
        <taxon>Fungi incertae sedis</taxon>
        <taxon>Zoopagomycota</taxon>
        <taxon>Kickxellomycotina</taxon>
        <taxon>Kickxellomycetes</taxon>
        <taxon>Kickxellales</taxon>
        <taxon>Kickxellaceae</taxon>
        <taxon>Coemansia</taxon>
    </lineage>
</organism>
<dbReference type="InterPro" id="IPR008603">
    <property type="entry name" value="DCTN4"/>
</dbReference>
<name>A0A9W8IG87_9FUNG</name>
<evidence type="ECO:0000256" key="1">
    <source>
        <dbReference type="ARBA" id="ARBA00004300"/>
    </source>
</evidence>
<comment type="similarity">
    <text evidence="11">Belongs to the dynactin subunit 4 family.</text>
</comment>
<evidence type="ECO:0000256" key="12">
    <source>
        <dbReference type="ARBA" id="ARBA00034864"/>
    </source>
</evidence>
<evidence type="ECO:0000256" key="5">
    <source>
        <dbReference type="ARBA" id="ARBA00022499"/>
    </source>
</evidence>
<dbReference type="PANTHER" id="PTHR13034:SF2">
    <property type="entry name" value="DYNACTIN SUBUNIT 4"/>
    <property type="match status" value="1"/>
</dbReference>
<evidence type="ECO:0000256" key="4">
    <source>
        <dbReference type="ARBA" id="ARBA00022490"/>
    </source>
</evidence>
<evidence type="ECO:0000313" key="15">
    <source>
        <dbReference type="EMBL" id="KAJ2849973.1"/>
    </source>
</evidence>
<evidence type="ECO:0000256" key="13">
    <source>
        <dbReference type="ARBA" id="ARBA00093507"/>
    </source>
</evidence>
<evidence type="ECO:0000256" key="2">
    <source>
        <dbReference type="ARBA" id="ARBA00004529"/>
    </source>
</evidence>
<feature type="region of interest" description="Disordered" evidence="14">
    <location>
        <begin position="1"/>
        <end position="21"/>
    </location>
</feature>